<dbReference type="Pfam" id="PF00156">
    <property type="entry name" value="Pribosyltran"/>
    <property type="match status" value="1"/>
</dbReference>
<dbReference type="EMBL" id="PEZI01000024">
    <property type="protein sequence ID" value="PIS14751.1"/>
    <property type="molecule type" value="Genomic_DNA"/>
</dbReference>
<dbReference type="AlphaFoldDB" id="A0A2H0WQ52"/>
<dbReference type="GO" id="GO:0016757">
    <property type="term" value="F:glycosyltransferase activity"/>
    <property type="evidence" value="ECO:0007669"/>
    <property type="project" value="UniProtKB-KW"/>
</dbReference>
<reference evidence="3" key="1">
    <citation type="submission" date="2017-09" db="EMBL/GenBank/DDBJ databases">
        <title>Depth-based differentiation of microbial function through sediment-hosted aquifers and enrichment of novel symbionts in the deep terrestrial subsurface.</title>
        <authorList>
            <person name="Probst A.J."/>
            <person name="Ladd B."/>
            <person name="Jarett J.K."/>
            <person name="Geller-Mcgrath D.E."/>
            <person name="Sieber C.M.K."/>
            <person name="Emerson J.B."/>
            <person name="Anantharaman K."/>
            <person name="Thomas B.C."/>
            <person name="Malmstrom R."/>
            <person name="Stieglmeier M."/>
            <person name="Klingl A."/>
            <person name="Woyke T."/>
            <person name="Ryan C.M."/>
            <person name="Banfield J.F."/>
        </authorList>
    </citation>
    <scope>NUCLEOTIDE SEQUENCE [LARGE SCALE GENOMIC DNA]</scope>
</reference>
<evidence type="ECO:0000313" key="3">
    <source>
        <dbReference type="Proteomes" id="UP000230775"/>
    </source>
</evidence>
<comment type="caution">
    <text evidence="2">The sequence shown here is derived from an EMBL/GenBank/DDBJ whole genome shotgun (WGS) entry which is preliminary data.</text>
</comment>
<keyword evidence="2" id="KW-0808">Transferase</keyword>
<proteinExistence type="predicted"/>
<gene>
    <name evidence="2" type="ORF">COT64_00995</name>
</gene>
<name>A0A2H0WQ52_9BACT</name>
<protein>
    <submittedName>
        <fullName evidence="2">Phosphoribosyltransferase</fullName>
    </submittedName>
</protein>
<dbReference type="InterPro" id="IPR029057">
    <property type="entry name" value="PRTase-like"/>
</dbReference>
<dbReference type="SUPFAM" id="SSF53271">
    <property type="entry name" value="PRTase-like"/>
    <property type="match status" value="1"/>
</dbReference>
<accession>A0A2H0WQ52</accession>
<evidence type="ECO:0000313" key="2">
    <source>
        <dbReference type="EMBL" id="PIS14751.1"/>
    </source>
</evidence>
<dbReference type="InterPro" id="IPR000836">
    <property type="entry name" value="PRTase_dom"/>
</dbReference>
<dbReference type="Proteomes" id="UP000230775">
    <property type="component" value="Unassembled WGS sequence"/>
</dbReference>
<organism evidence="2 3">
    <name type="scientific">Candidatus Shapirobacteria bacterium CG09_land_8_20_14_0_10_39_12</name>
    <dbReference type="NCBI Taxonomy" id="1974885"/>
    <lineage>
        <taxon>Bacteria</taxon>
        <taxon>Candidatus Shapironibacteriota</taxon>
    </lineage>
</organism>
<sequence length="213" mass="23514">MIMFKDRTEAGKKLAEKLKAELPAEKLLTALVLSIPRGGVIVGGEISCLLNLPLDCLITKKIPAPQSEELAIGAVAETGVVVWEEELCQRLNVSFEYKKDIVKKKLIELEQKQQDFKSKASPLQLKDKVVIITDDGVATGATIKAAIAVVRNFSPKEIIVAAPVVARDALEAIKQLVDEFVYLDAPEVFFSLDQFYENFEEVDDKKVVGTLKK</sequence>
<dbReference type="CDD" id="cd06223">
    <property type="entry name" value="PRTases_typeI"/>
    <property type="match status" value="1"/>
</dbReference>
<keyword evidence="2" id="KW-0328">Glycosyltransferase</keyword>
<evidence type="ECO:0000259" key="1">
    <source>
        <dbReference type="Pfam" id="PF00156"/>
    </source>
</evidence>
<dbReference type="Gene3D" id="3.40.50.2020">
    <property type="match status" value="1"/>
</dbReference>
<feature type="domain" description="Phosphoribosyltransferase" evidence="1">
    <location>
        <begin position="13"/>
        <end position="174"/>
    </location>
</feature>
<dbReference type="Gene3D" id="3.30.1310.20">
    <property type="entry name" value="PRTase-like"/>
    <property type="match status" value="1"/>
</dbReference>